<evidence type="ECO:0000256" key="2">
    <source>
        <dbReference type="ARBA" id="ARBA00023295"/>
    </source>
</evidence>
<dbReference type="AlphaFoldDB" id="A0AAD6US46"/>
<evidence type="ECO:0000313" key="4">
    <source>
        <dbReference type="Proteomes" id="UP001219525"/>
    </source>
</evidence>
<dbReference type="EMBL" id="JARJCW010000108">
    <property type="protein sequence ID" value="KAJ7193416.1"/>
    <property type="molecule type" value="Genomic_DNA"/>
</dbReference>
<dbReference type="InterPro" id="IPR017853">
    <property type="entry name" value="GH"/>
</dbReference>
<evidence type="ECO:0000313" key="3">
    <source>
        <dbReference type="EMBL" id="KAJ7193416.1"/>
    </source>
</evidence>
<protein>
    <submittedName>
        <fullName evidence="3">Uncharacterized protein</fullName>
    </submittedName>
</protein>
<dbReference type="GO" id="GO:0004568">
    <property type="term" value="F:chitinase activity"/>
    <property type="evidence" value="ECO:0007669"/>
    <property type="project" value="TreeGrafter"/>
</dbReference>
<keyword evidence="4" id="KW-1185">Reference proteome</keyword>
<gene>
    <name evidence="3" type="ORF">GGX14DRAFT_378991</name>
</gene>
<accession>A0AAD6US46</accession>
<dbReference type="PANTHER" id="PTHR45708">
    <property type="entry name" value="ENDOCHITINASE"/>
    <property type="match status" value="1"/>
</dbReference>
<proteinExistence type="predicted"/>
<dbReference type="PANTHER" id="PTHR45708:SF49">
    <property type="entry name" value="ENDOCHITINASE"/>
    <property type="match status" value="1"/>
</dbReference>
<dbReference type="SUPFAM" id="SSF51445">
    <property type="entry name" value="(Trans)glycosidases"/>
    <property type="match status" value="1"/>
</dbReference>
<dbReference type="Proteomes" id="UP001219525">
    <property type="component" value="Unassembled WGS sequence"/>
</dbReference>
<dbReference type="GO" id="GO:0005576">
    <property type="term" value="C:extracellular region"/>
    <property type="evidence" value="ECO:0007669"/>
    <property type="project" value="TreeGrafter"/>
</dbReference>
<evidence type="ECO:0000256" key="1">
    <source>
        <dbReference type="ARBA" id="ARBA00022801"/>
    </source>
</evidence>
<organism evidence="3 4">
    <name type="scientific">Mycena pura</name>
    <dbReference type="NCBI Taxonomy" id="153505"/>
    <lineage>
        <taxon>Eukaryota</taxon>
        <taxon>Fungi</taxon>
        <taxon>Dikarya</taxon>
        <taxon>Basidiomycota</taxon>
        <taxon>Agaricomycotina</taxon>
        <taxon>Agaricomycetes</taxon>
        <taxon>Agaricomycetidae</taxon>
        <taxon>Agaricales</taxon>
        <taxon>Marasmiineae</taxon>
        <taxon>Mycenaceae</taxon>
        <taxon>Mycena</taxon>
    </lineage>
</organism>
<dbReference type="Gene3D" id="3.20.20.80">
    <property type="entry name" value="Glycosidases"/>
    <property type="match status" value="1"/>
</dbReference>
<dbReference type="InterPro" id="IPR050542">
    <property type="entry name" value="Glycosyl_Hydrlase18_Chitinase"/>
</dbReference>
<sequence>FPGTNLANCQFLAAEIEACQAMGKTITISLGKCGQTGSTLSSDAEGVTFANTIWNLFLGGSSSTRPFGSAVNRVGM</sequence>
<reference evidence="3" key="1">
    <citation type="submission" date="2023-03" db="EMBL/GenBank/DDBJ databases">
        <title>Massive genome expansion in bonnet fungi (Mycena s.s.) driven by repeated elements and novel gene families across ecological guilds.</title>
        <authorList>
            <consortium name="Lawrence Berkeley National Laboratory"/>
            <person name="Harder C.B."/>
            <person name="Miyauchi S."/>
            <person name="Viragh M."/>
            <person name="Kuo A."/>
            <person name="Thoen E."/>
            <person name="Andreopoulos B."/>
            <person name="Lu D."/>
            <person name="Skrede I."/>
            <person name="Drula E."/>
            <person name="Henrissat B."/>
            <person name="Morin E."/>
            <person name="Kohler A."/>
            <person name="Barry K."/>
            <person name="LaButti K."/>
            <person name="Morin E."/>
            <person name="Salamov A."/>
            <person name="Lipzen A."/>
            <person name="Mereny Z."/>
            <person name="Hegedus B."/>
            <person name="Baldrian P."/>
            <person name="Stursova M."/>
            <person name="Weitz H."/>
            <person name="Taylor A."/>
            <person name="Grigoriev I.V."/>
            <person name="Nagy L.G."/>
            <person name="Martin F."/>
            <person name="Kauserud H."/>
        </authorList>
    </citation>
    <scope>NUCLEOTIDE SEQUENCE</scope>
    <source>
        <strain evidence="3">9144</strain>
    </source>
</reference>
<comment type="caution">
    <text evidence="3">The sequence shown here is derived from an EMBL/GenBank/DDBJ whole genome shotgun (WGS) entry which is preliminary data.</text>
</comment>
<name>A0AAD6US46_9AGAR</name>
<keyword evidence="2" id="KW-0326">Glycosidase</keyword>
<keyword evidence="1" id="KW-0378">Hydrolase</keyword>
<feature type="non-terminal residue" evidence="3">
    <location>
        <position position="1"/>
    </location>
</feature>